<evidence type="ECO:0000313" key="2">
    <source>
        <dbReference type="EMBL" id="OAD81182.1"/>
    </source>
</evidence>
<dbReference type="VEuPathDB" id="FungiDB:PHYBLDRAFT_73719"/>
<dbReference type="STRING" id="763407.A0A162VAB3"/>
<dbReference type="AlphaFoldDB" id="A0A162VAB3"/>
<dbReference type="InParanoid" id="A0A162VAB3"/>
<accession>A0A162VAB3</accession>
<evidence type="ECO:0000259" key="1">
    <source>
        <dbReference type="PROSITE" id="PS50878"/>
    </source>
</evidence>
<gene>
    <name evidence="2" type="ORF">PHYBLDRAFT_73719</name>
</gene>
<reference evidence="3" key="1">
    <citation type="submission" date="2015-06" db="EMBL/GenBank/DDBJ databases">
        <title>Expansion of signal transduction pathways in fungi by whole-genome duplication.</title>
        <authorList>
            <consortium name="DOE Joint Genome Institute"/>
            <person name="Corrochano L.M."/>
            <person name="Kuo A."/>
            <person name="Marcet-Houben M."/>
            <person name="Polaino S."/>
            <person name="Salamov A."/>
            <person name="Villalobos J.M."/>
            <person name="Alvarez M.I."/>
            <person name="Avalos J."/>
            <person name="Benito E.P."/>
            <person name="Benoit I."/>
            <person name="Burger G."/>
            <person name="Camino L.P."/>
            <person name="Canovas D."/>
            <person name="Cerda-Olmedo E."/>
            <person name="Cheng J.-F."/>
            <person name="Dominguez A."/>
            <person name="Elias M."/>
            <person name="Eslava A.P."/>
            <person name="Glaser F."/>
            <person name="Grimwood J."/>
            <person name="Gutierrez G."/>
            <person name="Heitman J."/>
            <person name="Henrissat B."/>
            <person name="Iturriaga E.A."/>
            <person name="Lang B.F."/>
            <person name="Lavin J.L."/>
            <person name="Lee S."/>
            <person name="Li W."/>
            <person name="Lindquist E."/>
            <person name="Lopez-Garcia S."/>
            <person name="Luque E.M."/>
            <person name="Marcos A.T."/>
            <person name="Martin J."/>
            <person name="McCluskey K."/>
            <person name="Medina H.R."/>
            <person name="Miralles-Duran A."/>
            <person name="Miyazaki A."/>
            <person name="Munoz-Torres E."/>
            <person name="Oguiza J.A."/>
            <person name="Ohm R."/>
            <person name="Olmedo M."/>
            <person name="Orejas M."/>
            <person name="Ortiz-Castellanos L."/>
            <person name="Pisabarro A.G."/>
            <person name="Rodriguez-Romero J."/>
            <person name="Ruiz-Herrera J."/>
            <person name="Ruiz-Vazquez R."/>
            <person name="Sanz C."/>
            <person name="Schackwitz W."/>
            <person name="Schmutz J."/>
            <person name="Shahriari M."/>
            <person name="Shelest E."/>
            <person name="Silva-Franco F."/>
            <person name="Soanes D."/>
            <person name="Syed K."/>
            <person name="Tagua V.G."/>
            <person name="Talbot N.J."/>
            <person name="Thon M."/>
            <person name="De vries R.P."/>
            <person name="Wiebenga A."/>
            <person name="Yadav J.S."/>
            <person name="Braun E.L."/>
            <person name="Baker S."/>
            <person name="Garre V."/>
            <person name="Horwitz B."/>
            <person name="Torres-Martinez S."/>
            <person name="Idnurm A."/>
            <person name="Herrera-Estrella A."/>
            <person name="Gabaldon T."/>
            <person name="Grigoriev I.V."/>
        </authorList>
    </citation>
    <scope>NUCLEOTIDE SEQUENCE [LARGE SCALE GENOMIC DNA]</scope>
    <source>
        <strain evidence="3">NRRL 1555(-)</strain>
    </source>
</reference>
<dbReference type="InterPro" id="IPR000477">
    <property type="entry name" value="RT_dom"/>
</dbReference>
<organism evidence="2 3">
    <name type="scientific">Phycomyces blakesleeanus (strain ATCC 8743b / DSM 1359 / FGSC 10004 / NBRC 33097 / NRRL 1555)</name>
    <dbReference type="NCBI Taxonomy" id="763407"/>
    <lineage>
        <taxon>Eukaryota</taxon>
        <taxon>Fungi</taxon>
        <taxon>Fungi incertae sedis</taxon>
        <taxon>Mucoromycota</taxon>
        <taxon>Mucoromycotina</taxon>
        <taxon>Mucoromycetes</taxon>
        <taxon>Mucorales</taxon>
        <taxon>Phycomycetaceae</taxon>
        <taxon>Phycomyces</taxon>
    </lineage>
</organism>
<sequence>MLVSFKWFAESIMLDAPPGCMPCCYFILILRKAMEYCLALSFEDVSPTIDIVQVLFKAPPVLAFLDIESACDTIDCSIIQKFLCFLASNAMLALLQSLFDDVHVEVFLFSVTFHSFQPFTGVLQGSVLSPHLYSVYINFLPATLCAAGELCNTVFDQILAIKIEDKLVNTLLFADNVAIIAIPEAMSVILNSAEQYSKELGYH</sequence>
<dbReference type="EMBL" id="KV440971">
    <property type="protein sequence ID" value="OAD81182.1"/>
    <property type="molecule type" value="Genomic_DNA"/>
</dbReference>
<evidence type="ECO:0000313" key="3">
    <source>
        <dbReference type="Proteomes" id="UP000077315"/>
    </source>
</evidence>
<protein>
    <recommendedName>
        <fullName evidence="1">Reverse transcriptase domain-containing protein</fullName>
    </recommendedName>
</protein>
<name>A0A162VAB3_PHYB8</name>
<dbReference type="GeneID" id="29003811"/>
<dbReference type="OrthoDB" id="407509at2759"/>
<dbReference type="PROSITE" id="PS50878">
    <property type="entry name" value="RT_POL"/>
    <property type="match status" value="1"/>
</dbReference>
<proteinExistence type="predicted"/>
<keyword evidence="3" id="KW-1185">Reference proteome</keyword>
<dbReference type="Proteomes" id="UP000077315">
    <property type="component" value="Unassembled WGS sequence"/>
</dbReference>
<feature type="domain" description="Reverse transcriptase" evidence="1">
    <location>
        <begin position="1"/>
        <end position="203"/>
    </location>
</feature>
<dbReference type="RefSeq" id="XP_018299222.1">
    <property type="nucleotide sequence ID" value="XM_018442905.1"/>
</dbReference>